<organism evidence="3 4">
    <name type="scientific">Candidatus Amesbacteria bacterium RIFCSPHIGHO2_01_FULL_48_32b</name>
    <dbReference type="NCBI Taxonomy" id="1797253"/>
    <lineage>
        <taxon>Bacteria</taxon>
        <taxon>Candidatus Amesiibacteriota</taxon>
    </lineage>
</organism>
<dbReference type="GO" id="GO:0030288">
    <property type="term" value="C:outer membrane-bounded periplasmic space"/>
    <property type="evidence" value="ECO:0007669"/>
    <property type="project" value="TreeGrafter"/>
</dbReference>
<feature type="domain" description="MurNAc-LAA" evidence="2">
    <location>
        <begin position="130"/>
        <end position="243"/>
    </location>
</feature>
<dbReference type="Gene3D" id="3.40.630.40">
    <property type="entry name" value="Zn-dependent exopeptidases"/>
    <property type="match status" value="1"/>
</dbReference>
<gene>
    <name evidence="3" type="ORF">A2876_04480</name>
</gene>
<name>A0A1F4YEP9_9BACT</name>
<dbReference type="Proteomes" id="UP000178176">
    <property type="component" value="Unassembled WGS sequence"/>
</dbReference>
<dbReference type="SMART" id="SM00646">
    <property type="entry name" value="Ami_3"/>
    <property type="match status" value="1"/>
</dbReference>
<dbReference type="EMBL" id="MEXH01000030">
    <property type="protein sequence ID" value="OGC91713.1"/>
    <property type="molecule type" value="Genomic_DNA"/>
</dbReference>
<dbReference type="PANTHER" id="PTHR30404:SF0">
    <property type="entry name" value="N-ACETYLMURAMOYL-L-ALANINE AMIDASE AMIC"/>
    <property type="match status" value="1"/>
</dbReference>
<dbReference type="SUPFAM" id="SSF53187">
    <property type="entry name" value="Zn-dependent exopeptidases"/>
    <property type="match status" value="1"/>
</dbReference>
<dbReference type="CDD" id="cd02696">
    <property type="entry name" value="MurNAc-LAA"/>
    <property type="match status" value="1"/>
</dbReference>
<keyword evidence="1" id="KW-0378">Hydrolase</keyword>
<evidence type="ECO:0000313" key="4">
    <source>
        <dbReference type="Proteomes" id="UP000178176"/>
    </source>
</evidence>
<evidence type="ECO:0000313" key="3">
    <source>
        <dbReference type="EMBL" id="OGC91713.1"/>
    </source>
</evidence>
<evidence type="ECO:0000259" key="2">
    <source>
        <dbReference type="SMART" id="SM00646"/>
    </source>
</evidence>
<accession>A0A1F4YEP9</accession>
<dbReference type="AlphaFoldDB" id="A0A1F4YEP9"/>
<evidence type="ECO:0000256" key="1">
    <source>
        <dbReference type="ARBA" id="ARBA00022801"/>
    </source>
</evidence>
<dbReference type="GO" id="GO:0008745">
    <property type="term" value="F:N-acetylmuramoyl-L-alanine amidase activity"/>
    <property type="evidence" value="ECO:0007669"/>
    <property type="project" value="InterPro"/>
</dbReference>
<reference evidence="3 4" key="1">
    <citation type="journal article" date="2016" name="Nat. Commun.">
        <title>Thousands of microbial genomes shed light on interconnected biogeochemical processes in an aquifer system.</title>
        <authorList>
            <person name="Anantharaman K."/>
            <person name="Brown C.T."/>
            <person name="Hug L.A."/>
            <person name="Sharon I."/>
            <person name="Castelle C.J."/>
            <person name="Probst A.J."/>
            <person name="Thomas B.C."/>
            <person name="Singh A."/>
            <person name="Wilkins M.J."/>
            <person name="Karaoz U."/>
            <person name="Brodie E.L."/>
            <person name="Williams K.H."/>
            <person name="Hubbard S.S."/>
            <person name="Banfield J.F."/>
        </authorList>
    </citation>
    <scope>NUCLEOTIDE SEQUENCE [LARGE SCALE GENOMIC DNA]</scope>
</reference>
<dbReference type="PANTHER" id="PTHR30404">
    <property type="entry name" value="N-ACETYLMURAMOYL-L-ALANINE AMIDASE"/>
    <property type="match status" value="1"/>
</dbReference>
<protein>
    <recommendedName>
        <fullName evidence="2">MurNAc-LAA domain-containing protein</fullName>
    </recommendedName>
</protein>
<dbReference type="InterPro" id="IPR050695">
    <property type="entry name" value="N-acetylmuramoyl_amidase_3"/>
</dbReference>
<proteinExistence type="predicted"/>
<dbReference type="Pfam" id="PF01520">
    <property type="entry name" value="Amidase_3"/>
    <property type="match status" value="1"/>
</dbReference>
<dbReference type="InterPro" id="IPR002508">
    <property type="entry name" value="MurNAc-LAA_cat"/>
</dbReference>
<sequence length="253" mass="28101">MRIRGIAFAIFITAGLAAGLWWTDGLGEPAEGAPPYAEADLEPPDDPYAWVREWRRPEGPPRVGLQAGHWKNDEVPEELNRLVGNTGSSSGGYAEWEVNLKIAQETKNILKQRGVEVDILPATVPPKYWTDAFLAIHADGSLDKSKSGYKFAHPRRDFTGGADRLTEILYETYGKATGLAVDLNVTRNMRGYYAFAWWRYEHAVHPMTTAVIAETGFLTNPSDRRVLVDKTEAVAQGLASGIINFLTERNLLE</sequence>
<comment type="caution">
    <text evidence="3">The sequence shown here is derived from an EMBL/GenBank/DDBJ whole genome shotgun (WGS) entry which is preliminary data.</text>
</comment>
<dbReference type="GO" id="GO:0009253">
    <property type="term" value="P:peptidoglycan catabolic process"/>
    <property type="evidence" value="ECO:0007669"/>
    <property type="project" value="InterPro"/>
</dbReference>